<proteinExistence type="predicted"/>
<dbReference type="Pfam" id="PF03692">
    <property type="entry name" value="CxxCxxCC"/>
    <property type="match status" value="1"/>
</dbReference>
<sequence length="164" mass="19577">MEENLNNLPERAKDKHKENKKFFSRLRKKRPKDLDRQMQELHEEEFSRTSCLDCANCCKTTGPLFTNKDIERISKHLKLKPQQFIEQYLRIDEDNDFVLQQVPCAFLAPDNYCLIYEVRPKACREFPHTDRKDFHKISNLTIKNTAICPAAYNIVEEMKRRIKT</sequence>
<dbReference type="EMBL" id="FOVL01000002">
    <property type="protein sequence ID" value="SFN33631.1"/>
    <property type="molecule type" value="Genomic_DNA"/>
</dbReference>
<protein>
    <recommendedName>
        <fullName evidence="4">Zinc-or iron-chelating domain-containing protein</fullName>
    </recommendedName>
</protein>
<feature type="region of interest" description="Disordered" evidence="1">
    <location>
        <begin position="1"/>
        <end position="28"/>
    </location>
</feature>
<keyword evidence="3" id="KW-1185">Reference proteome</keyword>
<accession>A0A1I4Y6G3</accession>
<gene>
    <name evidence="2" type="ORF">SAMN05660413_00566</name>
</gene>
<reference evidence="2 3" key="1">
    <citation type="submission" date="2016-10" db="EMBL/GenBank/DDBJ databases">
        <authorList>
            <person name="de Groot N.N."/>
        </authorList>
    </citation>
    <scope>NUCLEOTIDE SEQUENCE [LARGE SCALE GENOMIC DNA]</scope>
    <source>
        <strain evidence="2 3">DSM 17794</strain>
    </source>
</reference>
<dbReference type="Proteomes" id="UP000199153">
    <property type="component" value="Unassembled WGS sequence"/>
</dbReference>
<evidence type="ECO:0000313" key="2">
    <source>
        <dbReference type="EMBL" id="SFN33631.1"/>
    </source>
</evidence>
<evidence type="ECO:0008006" key="4">
    <source>
        <dbReference type="Google" id="ProtNLM"/>
    </source>
</evidence>
<dbReference type="PANTHER" id="PTHR35866">
    <property type="entry name" value="PUTATIVE-RELATED"/>
    <property type="match status" value="1"/>
</dbReference>
<dbReference type="PANTHER" id="PTHR35866:SF1">
    <property type="entry name" value="YKGJ FAMILY CYSTEINE CLUSTER PROTEIN"/>
    <property type="match status" value="1"/>
</dbReference>
<feature type="compositionally biased region" description="Basic and acidic residues" evidence="1">
    <location>
        <begin position="10"/>
        <end position="21"/>
    </location>
</feature>
<dbReference type="InterPro" id="IPR005358">
    <property type="entry name" value="Puta_zinc/iron-chelating_dom"/>
</dbReference>
<evidence type="ECO:0000313" key="3">
    <source>
        <dbReference type="Proteomes" id="UP000199153"/>
    </source>
</evidence>
<name>A0A1I4Y6G3_9FLAO</name>
<dbReference type="STRING" id="287099.SAMN05660413_00566"/>
<evidence type="ECO:0000256" key="1">
    <source>
        <dbReference type="SAM" id="MobiDB-lite"/>
    </source>
</evidence>
<dbReference type="AlphaFoldDB" id="A0A1I4Y6G3"/>
<dbReference type="RefSeq" id="WP_093405614.1">
    <property type="nucleotide sequence ID" value="NZ_FOVL01000002.1"/>
</dbReference>
<organism evidence="2 3">
    <name type="scientific">Salegentibacter flavus</name>
    <dbReference type="NCBI Taxonomy" id="287099"/>
    <lineage>
        <taxon>Bacteria</taxon>
        <taxon>Pseudomonadati</taxon>
        <taxon>Bacteroidota</taxon>
        <taxon>Flavobacteriia</taxon>
        <taxon>Flavobacteriales</taxon>
        <taxon>Flavobacteriaceae</taxon>
        <taxon>Salegentibacter</taxon>
    </lineage>
</organism>
<dbReference type="OrthoDB" id="665764at2"/>